<evidence type="ECO:0000313" key="7">
    <source>
        <dbReference type="EMBL" id="KAJ3214553.1"/>
    </source>
</evidence>
<dbReference type="Pfam" id="PF21960">
    <property type="entry name" value="RCF1-5-like_lid"/>
    <property type="match status" value="1"/>
</dbReference>
<reference evidence="7" key="1">
    <citation type="submission" date="2020-05" db="EMBL/GenBank/DDBJ databases">
        <title>Phylogenomic resolution of chytrid fungi.</title>
        <authorList>
            <person name="Stajich J.E."/>
            <person name="Amses K."/>
            <person name="Simmons R."/>
            <person name="Seto K."/>
            <person name="Myers J."/>
            <person name="Bonds A."/>
            <person name="Quandt C.A."/>
            <person name="Barry K."/>
            <person name="Liu P."/>
            <person name="Grigoriev I."/>
            <person name="Longcore J.E."/>
            <person name="James T.Y."/>
        </authorList>
    </citation>
    <scope>NUCLEOTIDE SEQUENCE</scope>
    <source>
        <strain evidence="7">JEL0476</strain>
    </source>
</reference>
<dbReference type="Gene3D" id="3.40.50.300">
    <property type="entry name" value="P-loop containing nucleotide triphosphate hydrolases"/>
    <property type="match status" value="1"/>
</dbReference>
<dbReference type="Pfam" id="PF22534">
    <property type="entry name" value="RFC_C"/>
    <property type="match status" value="1"/>
</dbReference>
<protein>
    <recommendedName>
        <fullName evidence="5">Replication factor C subunit 5</fullName>
    </recommendedName>
</protein>
<organism evidence="7 8">
    <name type="scientific">Clydaea vesicula</name>
    <dbReference type="NCBI Taxonomy" id="447962"/>
    <lineage>
        <taxon>Eukaryota</taxon>
        <taxon>Fungi</taxon>
        <taxon>Fungi incertae sedis</taxon>
        <taxon>Chytridiomycota</taxon>
        <taxon>Chytridiomycota incertae sedis</taxon>
        <taxon>Chytridiomycetes</taxon>
        <taxon>Lobulomycetales</taxon>
        <taxon>Lobulomycetaceae</taxon>
        <taxon>Clydaea</taxon>
    </lineage>
</organism>
<comment type="subcellular location">
    <subcellularLocation>
        <location evidence="1">Nucleus</location>
    </subcellularLocation>
</comment>
<dbReference type="CDD" id="cd00009">
    <property type="entry name" value="AAA"/>
    <property type="match status" value="1"/>
</dbReference>
<dbReference type="GO" id="GO:0005634">
    <property type="term" value="C:nucleus"/>
    <property type="evidence" value="ECO:0007669"/>
    <property type="project" value="UniProtKB-SubCell"/>
</dbReference>
<dbReference type="EMBL" id="JADGJW010000612">
    <property type="protein sequence ID" value="KAJ3214553.1"/>
    <property type="molecule type" value="Genomic_DNA"/>
</dbReference>
<dbReference type="FunFam" id="1.20.272.10:FF:000002">
    <property type="entry name" value="Replication factor C subunit 3"/>
    <property type="match status" value="1"/>
</dbReference>
<dbReference type="GO" id="GO:0003677">
    <property type="term" value="F:DNA binding"/>
    <property type="evidence" value="ECO:0007669"/>
    <property type="project" value="InterPro"/>
</dbReference>
<keyword evidence="8" id="KW-1185">Reference proteome</keyword>
<comment type="caution">
    <text evidence="7">The sequence shown here is derived from an EMBL/GenBank/DDBJ whole genome shotgun (WGS) entry which is preliminary data.</text>
</comment>
<gene>
    <name evidence="7" type="primary">RFC3</name>
    <name evidence="7" type="ORF">HK099_006829</name>
</gene>
<dbReference type="InterPro" id="IPR008921">
    <property type="entry name" value="DNA_pol3_clamp-load_cplx_C"/>
</dbReference>
<dbReference type="Gene3D" id="1.20.272.10">
    <property type="match status" value="1"/>
</dbReference>
<dbReference type="PANTHER" id="PTHR11669:SF1">
    <property type="entry name" value="REPLICATION FACTOR C SUBUNIT 3"/>
    <property type="match status" value="1"/>
</dbReference>
<dbReference type="FunFam" id="1.10.8.60:FF:000030">
    <property type="entry name" value="replication factor C subunit 3"/>
    <property type="match status" value="1"/>
</dbReference>
<feature type="domain" description="AAA+ ATPase" evidence="6">
    <location>
        <begin position="34"/>
        <end position="187"/>
    </location>
</feature>
<dbReference type="PANTHER" id="PTHR11669">
    <property type="entry name" value="REPLICATION FACTOR C / DNA POLYMERASE III GAMMA-TAU SUBUNIT"/>
    <property type="match status" value="1"/>
</dbReference>
<dbReference type="AlphaFoldDB" id="A0AAD5TZU2"/>
<dbReference type="SUPFAM" id="SSF52540">
    <property type="entry name" value="P-loop containing nucleoside triphosphate hydrolases"/>
    <property type="match status" value="1"/>
</dbReference>
<dbReference type="GO" id="GO:0006271">
    <property type="term" value="P:DNA strand elongation involved in DNA replication"/>
    <property type="evidence" value="ECO:0007669"/>
    <property type="project" value="UniProtKB-ARBA"/>
</dbReference>
<evidence type="ECO:0000256" key="1">
    <source>
        <dbReference type="ARBA" id="ARBA00004123"/>
    </source>
</evidence>
<dbReference type="SMART" id="SM00382">
    <property type="entry name" value="AAA"/>
    <property type="match status" value="1"/>
</dbReference>
<evidence type="ECO:0000256" key="4">
    <source>
        <dbReference type="ARBA" id="ARBA00023242"/>
    </source>
</evidence>
<dbReference type="InterPro" id="IPR050238">
    <property type="entry name" value="DNA_Rep/Repair_Clamp_Loader"/>
</dbReference>
<dbReference type="InterPro" id="IPR027417">
    <property type="entry name" value="P-loop_NTPase"/>
</dbReference>
<keyword evidence="3" id="KW-0235">DNA replication</keyword>
<comment type="similarity">
    <text evidence="2">Belongs to the activator 1 small subunits family.</text>
</comment>
<dbReference type="GO" id="GO:0031391">
    <property type="term" value="C:Elg1 RFC-like complex"/>
    <property type="evidence" value="ECO:0007669"/>
    <property type="project" value="UniProtKB-ARBA"/>
</dbReference>
<sequence length="354" mass="40483">MSLYVDKHRPSELKQLTHSKSLTSQLMKLGSSLDLPHLLIYGPSGVGKKTRILALLKQIFGNSVEKIKIDQRVFQTPAGKRLELVVCSSNYHIEITPSDVGIYDRVVVQDLIKELAQTQQVDVNSKRSFKVVVINEAHNLSKDAQHGLRRTMEKYMGNLRVILCSNSTSRILSPIRSRCLLIRVASPSINEICDILFEISEKECLNLPEKLSQRIAVYCNGNLRRALLILECLRVKQFPLSSDMEIVTTDWEDFLESVALMIVEEQSPQRLLLVRGKLYEALAHCIPAEVILKTLTLLILEKIDDNFKVEFVKEAALYDHRLRLGTKHIMHLEAFVAKFMTMYKKYLVELMSDF</sequence>
<evidence type="ECO:0000259" key="6">
    <source>
        <dbReference type="SMART" id="SM00382"/>
    </source>
</evidence>
<dbReference type="SUPFAM" id="SSF48019">
    <property type="entry name" value="post-AAA+ oligomerization domain-like"/>
    <property type="match status" value="1"/>
</dbReference>
<evidence type="ECO:0000256" key="5">
    <source>
        <dbReference type="ARBA" id="ARBA00070185"/>
    </source>
</evidence>
<dbReference type="Pfam" id="PF13177">
    <property type="entry name" value="DNA_pol3_delta2"/>
    <property type="match status" value="1"/>
</dbReference>
<keyword evidence="4" id="KW-0539">Nucleus</keyword>
<dbReference type="InterPro" id="IPR003593">
    <property type="entry name" value="AAA+_ATPase"/>
</dbReference>
<dbReference type="GO" id="GO:0003689">
    <property type="term" value="F:DNA clamp loader activity"/>
    <property type="evidence" value="ECO:0007669"/>
    <property type="project" value="TreeGrafter"/>
</dbReference>
<proteinExistence type="inferred from homology"/>
<evidence type="ECO:0000256" key="2">
    <source>
        <dbReference type="ARBA" id="ARBA00005378"/>
    </source>
</evidence>
<dbReference type="GO" id="GO:0006281">
    <property type="term" value="P:DNA repair"/>
    <property type="evidence" value="ECO:0007669"/>
    <property type="project" value="UniProtKB-ARBA"/>
</dbReference>
<evidence type="ECO:0000256" key="3">
    <source>
        <dbReference type="ARBA" id="ARBA00022705"/>
    </source>
</evidence>
<dbReference type="FunFam" id="3.40.50.300:FF:000136">
    <property type="entry name" value="Replication factor C subunit 5"/>
    <property type="match status" value="1"/>
</dbReference>
<accession>A0AAD5TZU2</accession>
<dbReference type="Gene3D" id="1.10.8.60">
    <property type="match status" value="1"/>
</dbReference>
<dbReference type="Proteomes" id="UP001211065">
    <property type="component" value="Unassembled WGS sequence"/>
</dbReference>
<dbReference type="GO" id="GO:0005663">
    <property type="term" value="C:DNA replication factor C complex"/>
    <property type="evidence" value="ECO:0007669"/>
    <property type="project" value="TreeGrafter"/>
</dbReference>
<name>A0AAD5TZU2_9FUNG</name>
<evidence type="ECO:0000313" key="8">
    <source>
        <dbReference type="Proteomes" id="UP001211065"/>
    </source>
</evidence>